<keyword evidence="2 5" id="KW-0812">Transmembrane</keyword>
<evidence type="ECO:0000313" key="8">
    <source>
        <dbReference type="EMBL" id="VFK75593.1"/>
    </source>
</evidence>
<evidence type="ECO:0000259" key="6">
    <source>
        <dbReference type="Pfam" id="PF01694"/>
    </source>
</evidence>
<feature type="transmembrane region" description="Helical" evidence="5">
    <location>
        <begin position="164"/>
        <end position="183"/>
    </location>
</feature>
<evidence type="ECO:0000313" key="7">
    <source>
        <dbReference type="EMBL" id="VFK31845.1"/>
    </source>
</evidence>
<feature type="transmembrane region" description="Helical" evidence="5">
    <location>
        <begin position="129"/>
        <end position="152"/>
    </location>
</feature>
<feature type="transmembrane region" description="Helical" evidence="5">
    <location>
        <begin position="89"/>
        <end position="109"/>
    </location>
</feature>
<protein>
    <submittedName>
        <fullName evidence="7">Rhomboid family protein</fullName>
    </submittedName>
</protein>
<feature type="transmembrane region" description="Helical" evidence="5">
    <location>
        <begin position="189"/>
        <end position="208"/>
    </location>
</feature>
<feature type="domain" description="Peptidase S54 rhomboid" evidence="6">
    <location>
        <begin position="127"/>
        <end position="258"/>
    </location>
</feature>
<feature type="transmembrane region" description="Helical" evidence="5">
    <location>
        <begin position="215"/>
        <end position="233"/>
    </location>
</feature>
<dbReference type="GO" id="GO:0004252">
    <property type="term" value="F:serine-type endopeptidase activity"/>
    <property type="evidence" value="ECO:0007669"/>
    <property type="project" value="InterPro"/>
</dbReference>
<dbReference type="EMBL" id="CAADFQ010000027">
    <property type="protein sequence ID" value="VFK31845.1"/>
    <property type="molecule type" value="Genomic_DNA"/>
</dbReference>
<organism evidence="7">
    <name type="scientific">Candidatus Kentrum sp. MB</name>
    <dbReference type="NCBI Taxonomy" id="2138164"/>
    <lineage>
        <taxon>Bacteria</taxon>
        <taxon>Pseudomonadati</taxon>
        <taxon>Pseudomonadota</taxon>
        <taxon>Gammaproteobacteria</taxon>
        <taxon>Candidatus Kentrum</taxon>
    </lineage>
</organism>
<evidence type="ECO:0000256" key="5">
    <source>
        <dbReference type="SAM" id="Phobius"/>
    </source>
</evidence>
<accession>A0A450XRE3</accession>
<dbReference type="EMBL" id="CAADGH010000026">
    <property type="protein sequence ID" value="VFK75593.1"/>
    <property type="molecule type" value="Genomic_DNA"/>
</dbReference>
<name>A0A450XRE3_9GAMM</name>
<dbReference type="Gene3D" id="1.20.1540.10">
    <property type="entry name" value="Rhomboid-like"/>
    <property type="match status" value="1"/>
</dbReference>
<dbReference type="GO" id="GO:0016020">
    <property type="term" value="C:membrane"/>
    <property type="evidence" value="ECO:0007669"/>
    <property type="project" value="UniProtKB-SubCell"/>
</dbReference>
<comment type="subcellular location">
    <subcellularLocation>
        <location evidence="1">Membrane</location>
        <topology evidence="1">Multi-pass membrane protein</topology>
    </subcellularLocation>
</comment>
<evidence type="ECO:0000256" key="1">
    <source>
        <dbReference type="ARBA" id="ARBA00004141"/>
    </source>
</evidence>
<gene>
    <name evidence="8" type="ORF">BECKMB1821H_GA0114242_102637</name>
    <name evidence="7" type="ORF">BECKMB1821I_GA0114274_102737</name>
</gene>
<keyword evidence="4 5" id="KW-0472">Membrane</keyword>
<proteinExistence type="predicted"/>
<reference evidence="7" key="1">
    <citation type="submission" date="2019-02" db="EMBL/GenBank/DDBJ databases">
        <authorList>
            <person name="Gruber-Vodicka R. H."/>
            <person name="Seah K. B. B."/>
        </authorList>
    </citation>
    <scope>NUCLEOTIDE SEQUENCE</scope>
    <source>
        <strain evidence="8">BECK_BZ198</strain>
        <strain evidence="7">BECK_BZ199</strain>
    </source>
</reference>
<dbReference type="SUPFAM" id="SSF144091">
    <property type="entry name" value="Rhomboid-like"/>
    <property type="match status" value="1"/>
</dbReference>
<evidence type="ECO:0000256" key="2">
    <source>
        <dbReference type="ARBA" id="ARBA00022692"/>
    </source>
</evidence>
<evidence type="ECO:0000256" key="4">
    <source>
        <dbReference type="ARBA" id="ARBA00023136"/>
    </source>
</evidence>
<dbReference type="InterPro" id="IPR022764">
    <property type="entry name" value="Peptidase_S54_rhomboid_dom"/>
</dbReference>
<dbReference type="AlphaFoldDB" id="A0A450XRE3"/>
<keyword evidence="3 5" id="KW-1133">Transmembrane helix</keyword>
<sequence>MRLNRILRGTANYFATPFSHNRRLFKEFDKWIRVRLRSMNQTQISIDNLFWISWALGKSFRVVFDFHGQDVIELPIMNTPTKMILSSRFCPVLTFLMVIWAVELINLFTGHQLSQFGIYPREVHGLIGVLFAPFLHANPIHAALNTAPFLILGGFVSLHGARTYLMVSGLVILLAGSAVWLLGRPAYHVGASALVFGYFGFLVARGWYDRGFLSLIIAIVTVILYGGIIWGVLPVKSYISWEGHLFGLIAGVVTARLFAGKRSPGFRK</sequence>
<dbReference type="InterPro" id="IPR035952">
    <property type="entry name" value="Rhomboid-like_sf"/>
</dbReference>
<evidence type="ECO:0000256" key="3">
    <source>
        <dbReference type="ARBA" id="ARBA00022989"/>
    </source>
</evidence>
<feature type="transmembrane region" description="Helical" evidence="5">
    <location>
        <begin position="239"/>
        <end position="259"/>
    </location>
</feature>
<dbReference type="Pfam" id="PF01694">
    <property type="entry name" value="Rhomboid"/>
    <property type="match status" value="1"/>
</dbReference>